<feature type="transmembrane region" description="Helical" evidence="2">
    <location>
        <begin position="110"/>
        <end position="130"/>
    </location>
</feature>
<feature type="region of interest" description="Disordered" evidence="1">
    <location>
        <begin position="1"/>
        <end position="43"/>
    </location>
</feature>
<reference evidence="3" key="1">
    <citation type="submission" date="2020-02" db="EMBL/GenBank/DDBJ databases">
        <authorList>
            <person name="Meier V. D."/>
        </authorList>
    </citation>
    <scope>NUCLEOTIDE SEQUENCE</scope>
    <source>
        <strain evidence="3">AVDCRST_MAG41</strain>
    </source>
</reference>
<name>A0A6J4K116_9ACTN</name>
<accession>A0A6J4K116</accession>
<feature type="transmembrane region" description="Helical" evidence="2">
    <location>
        <begin position="142"/>
        <end position="161"/>
    </location>
</feature>
<dbReference type="EMBL" id="CADCTP010000441">
    <property type="protein sequence ID" value="CAA9292835.1"/>
    <property type="molecule type" value="Genomic_DNA"/>
</dbReference>
<evidence type="ECO:0000256" key="1">
    <source>
        <dbReference type="SAM" id="MobiDB-lite"/>
    </source>
</evidence>
<keyword evidence="2" id="KW-0812">Transmembrane</keyword>
<proteinExistence type="predicted"/>
<gene>
    <name evidence="3" type="ORF">AVDCRST_MAG41-4570</name>
</gene>
<keyword evidence="2" id="KW-1133">Transmembrane helix</keyword>
<feature type="compositionally biased region" description="Low complexity" evidence="1">
    <location>
        <begin position="1"/>
        <end position="13"/>
    </location>
</feature>
<feature type="transmembrane region" description="Helical" evidence="2">
    <location>
        <begin position="173"/>
        <end position="193"/>
    </location>
</feature>
<evidence type="ECO:0000313" key="3">
    <source>
        <dbReference type="EMBL" id="CAA9292835.1"/>
    </source>
</evidence>
<feature type="non-terminal residue" evidence="3">
    <location>
        <position position="1"/>
    </location>
</feature>
<sequence>NCAEPGAAEAAGEPGDGIAMGPAKPPPPGRVIDLGGPVPGTDPDVLEERVEQVPDEGRFSDQVRDNLEKYPLPGVPQPDLSDWEDWDGEVIMGPDGPQIVVPQDEAREAMWGWVIQIIAGTVGTLAGWTAAALCTASLGPEAVVACGAIQGYVTTFLWVMVSGLLGGQSITDPQLWAASLAGGIVAAVGGAVWGKWLKPWVDANAQPLLRKIGDAVGNAATAFGSSVIRGLQRVRDFVFDVADTIDLEFWKAARRLGYEG</sequence>
<evidence type="ECO:0000256" key="2">
    <source>
        <dbReference type="SAM" id="Phobius"/>
    </source>
</evidence>
<organism evidence="3">
    <name type="scientific">uncultured Mycobacteriales bacterium</name>
    <dbReference type="NCBI Taxonomy" id="581187"/>
    <lineage>
        <taxon>Bacteria</taxon>
        <taxon>Bacillati</taxon>
        <taxon>Actinomycetota</taxon>
        <taxon>Actinomycetes</taxon>
        <taxon>Mycobacteriales</taxon>
        <taxon>environmental samples</taxon>
    </lineage>
</organism>
<protein>
    <submittedName>
        <fullName evidence="3">Uncharacterized protein</fullName>
    </submittedName>
</protein>
<dbReference type="AlphaFoldDB" id="A0A6J4K116"/>
<keyword evidence="2" id="KW-0472">Membrane</keyword>